<feature type="compositionally biased region" description="Low complexity" evidence="1">
    <location>
        <begin position="103"/>
        <end position="115"/>
    </location>
</feature>
<feature type="region of interest" description="Disordered" evidence="1">
    <location>
        <begin position="95"/>
        <end position="115"/>
    </location>
</feature>
<dbReference type="InterPro" id="IPR011029">
    <property type="entry name" value="DEATH-like_dom_sf"/>
</dbReference>
<dbReference type="InterPro" id="IPR004020">
    <property type="entry name" value="DAPIN"/>
</dbReference>
<evidence type="ECO:0000256" key="1">
    <source>
        <dbReference type="SAM" id="MobiDB-lite"/>
    </source>
</evidence>
<dbReference type="RefSeq" id="XP_020860115.1">
    <property type="nucleotide sequence ID" value="XM_021004456.1"/>
</dbReference>
<dbReference type="SUPFAM" id="SSF47986">
    <property type="entry name" value="DEATH domain"/>
    <property type="match status" value="1"/>
</dbReference>
<dbReference type="InParanoid" id="A0A6P5LNV4"/>
<protein>
    <submittedName>
        <fullName evidence="4">Apoptosis-associated speck-like protein containing a CARD</fullName>
    </submittedName>
</protein>
<gene>
    <name evidence="4" type="primary">LOC110220452</name>
</gene>
<dbReference type="Proteomes" id="UP000515140">
    <property type="component" value="Unplaced"/>
</dbReference>
<keyword evidence="3" id="KW-1185">Reference proteome</keyword>
<dbReference type="GeneID" id="110220452"/>
<feature type="domain" description="Pyrin" evidence="2">
    <location>
        <begin position="1"/>
        <end position="67"/>
    </location>
</feature>
<dbReference type="KEGG" id="pcw:110220452"/>
<evidence type="ECO:0000313" key="3">
    <source>
        <dbReference type="Proteomes" id="UP000515140"/>
    </source>
</evidence>
<sequence>MGHTQDLILKSMENLTINELRKLKLKLFPHLLWDGFSCIPRGVQLPLDALDFTNKTVNFHLEDYGLESAEVLRELSELQEAVSLQEAVKSASGCVSDGNVAQSTPVPAPTSTPSVPSVLYPPCGQVLDRFPQLCHPTGPCPRHIVWKCPQQGTIPRSQG</sequence>
<evidence type="ECO:0000313" key="4">
    <source>
        <dbReference type="RefSeq" id="XP_020860115.1"/>
    </source>
</evidence>
<dbReference type="Gene3D" id="1.10.533.10">
    <property type="entry name" value="Death Domain, Fas"/>
    <property type="match status" value="1"/>
</dbReference>
<proteinExistence type="predicted"/>
<dbReference type="OMA" id="FMADWYL"/>
<accession>A0A6P5LNV4</accession>
<reference evidence="4" key="1">
    <citation type="submission" date="2025-08" db="UniProtKB">
        <authorList>
            <consortium name="RefSeq"/>
        </authorList>
    </citation>
    <scope>IDENTIFICATION</scope>
    <source>
        <tissue evidence="4">Spleen</tissue>
    </source>
</reference>
<name>A0A6P5LNV4_PHACI</name>
<evidence type="ECO:0000259" key="2">
    <source>
        <dbReference type="PROSITE" id="PS50824"/>
    </source>
</evidence>
<dbReference type="AlphaFoldDB" id="A0A6P5LNV4"/>
<dbReference type="PROSITE" id="PS50824">
    <property type="entry name" value="DAPIN"/>
    <property type="match status" value="1"/>
</dbReference>
<organism evidence="3 4">
    <name type="scientific">Phascolarctos cinereus</name>
    <name type="common">Koala</name>
    <dbReference type="NCBI Taxonomy" id="38626"/>
    <lineage>
        <taxon>Eukaryota</taxon>
        <taxon>Metazoa</taxon>
        <taxon>Chordata</taxon>
        <taxon>Craniata</taxon>
        <taxon>Vertebrata</taxon>
        <taxon>Euteleostomi</taxon>
        <taxon>Mammalia</taxon>
        <taxon>Metatheria</taxon>
        <taxon>Diprotodontia</taxon>
        <taxon>Phascolarctidae</taxon>
        <taxon>Phascolarctos</taxon>
    </lineage>
</organism>